<organism evidence="2 3">
    <name type="scientific">Acinetobacter junii SH205</name>
    <dbReference type="NCBI Taxonomy" id="575587"/>
    <lineage>
        <taxon>Bacteria</taxon>
        <taxon>Pseudomonadati</taxon>
        <taxon>Pseudomonadota</taxon>
        <taxon>Gammaproteobacteria</taxon>
        <taxon>Moraxellales</taxon>
        <taxon>Moraxellaceae</taxon>
        <taxon>Acinetobacter</taxon>
    </lineage>
</organism>
<reference evidence="3" key="1">
    <citation type="journal article" date="2012" name="PLoS ONE">
        <title>The success of Acinetobacter species; genetic, metabolic and virulence attributes.</title>
        <authorList>
            <person name="Peleg A.Y."/>
            <person name="de Breij A."/>
            <person name="Adams M.D."/>
            <person name="Cerqueira G.M."/>
            <person name="Mocali S."/>
            <person name="Galardini M."/>
            <person name="Nibbering P.H."/>
            <person name="Earl A.M."/>
            <person name="Ward D.V."/>
            <person name="Paterson D.L."/>
            <person name="Seifert H."/>
            <person name="Dijkshoorn L."/>
        </authorList>
    </citation>
    <scope>NUCLEOTIDE SEQUENCE [LARGE SCALE GENOMIC DNA]</scope>
    <source>
        <strain evidence="3">SH205</strain>
    </source>
</reference>
<evidence type="ECO:0000313" key="3">
    <source>
        <dbReference type="Proteomes" id="UP000018442"/>
    </source>
</evidence>
<proteinExistence type="predicted"/>
<dbReference type="AlphaFoldDB" id="D0SJR0"/>
<accession>D0SJR0</accession>
<feature type="domain" description="DUF551" evidence="1">
    <location>
        <begin position="4"/>
        <end position="65"/>
    </location>
</feature>
<dbReference type="Pfam" id="PF04448">
    <property type="entry name" value="DUF551"/>
    <property type="match status" value="1"/>
</dbReference>
<dbReference type="Proteomes" id="UP000018442">
    <property type="component" value="Unassembled WGS sequence"/>
</dbReference>
<dbReference type="InterPro" id="IPR007539">
    <property type="entry name" value="DUF551"/>
</dbReference>
<dbReference type="RefSeq" id="WP_005402903.1">
    <property type="nucleotide sequence ID" value="NZ_GG705011.1"/>
</dbReference>
<gene>
    <name evidence="2" type="ORF">HMPREF0026_01358</name>
</gene>
<dbReference type="EMBL" id="GG705011">
    <property type="protein sequence ID" value="EEY94082.1"/>
    <property type="molecule type" value="Genomic_DNA"/>
</dbReference>
<name>D0SJR0_ACIJU</name>
<dbReference type="HOGENOM" id="CLU_2730757_0_0_6"/>
<evidence type="ECO:0000313" key="2">
    <source>
        <dbReference type="EMBL" id="EEY94082.1"/>
    </source>
</evidence>
<evidence type="ECO:0000259" key="1">
    <source>
        <dbReference type="Pfam" id="PF04448"/>
    </source>
</evidence>
<sequence length="71" mass="8561">MSNWISVKDRLPEDLDNVDLLINAKRRLTDCTYTDDRFYTHQFKDEFWTEIKNEVTHWMKVPELPKADTEG</sequence>
<protein>
    <recommendedName>
        <fullName evidence="1">DUF551 domain-containing protein</fullName>
    </recommendedName>
</protein>